<evidence type="ECO:0000313" key="2">
    <source>
        <dbReference type="Proteomes" id="UP000472676"/>
    </source>
</evidence>
<reference evidence="1 2" key="1">
    <citation type="journal article" date="2014" name="Int. J. Syst. Evol. Microbiol.">
        <title>Solimonas terrae sp. nov., isolated from soil.</title>
        <authorList>
            <person name="Kim S.J."/>
            <person name="Moon J.Y."/>
            <person name="Weon H.Y."/>
            <person name="Ahn J.H."/>
            <person name="Chen W.M."/>
            <person name="Kwon S.W."/>
        </authorList>
    </citation>
    <scope>NUCLEOTIDE SEQUENCE [LARGE SCALE GENOMIC DNA]</scope>
    <source>
        <strain evidence="1 2">KIS83-12</strain>
    </source>
</reference>
<organism evidence="1 2">
    <name type="scientific">Solimonas terrae</name>
    <dbReference type="NCBI Taxonomy" id="1396819"/>
    <lineage>
        <taxon>Bacteria</taxon>
        <taxon>Pseudomonadati</taxon>
        <taxon>Pseudomonadota</taxon>
        <taxon>Gammaproteobacteria</taxon>
        <taxon>Nevskiales</taxon>
        <taxon>Nevskiaceae</taxon>
        <taxon>Solimonas</taxon>
    </lineage>
</organism>
<gene>
    <name evidence="1" type="ORF">G7Y85_07440</name>
</gene>
<sequence length="157" mass="15303">MSNIIGELASQFGIAPEQAESAAGSVLKFVQAQAGSGEFQQLLAALPQVQQWIARAGQASSAGGAGLLGQLGGLAASLGGEAGGIAGVLTALRHSGLKPDMIAPFVPALLQQLSAHVDPALVTRLMESVPALKELAATGGGSLGGLGGLLGGLGGSR</sequence>
<dbReference type="EMBL" id="JAAMOW010000003">
    <property type="protein sequence ID" value="NGY04591.1"/>
    <property type="molecule type" value="Genomic_DNA"/>
</dbReference>
<proteinExistence type="predicted"/>
<comment type="caution">
    <text evidence="1">The sequence shown here is derived from an EMBL/GenBank/DDBJ whole genome shotgun (WGS) entry which is preliminary data.</text>
</comment>
<dbReference type="AlphaFoldDB" id="A0A6M2BQV2"/>
<dbReference type="InterPro" id="IPR021302">
    <property type="entry name" value="DUF2780_VcgC/VcgE"/>
</dbReference>
<keyword evidence="2" id="KW-1185">Reference proteome</keyword>
<evidence type="ECO:0000313" key="1">
    <source>
        <dbReference type="EMBL" id="NGY04591.1"/>
    </source>
</evidence>
<protein>
    <submittedName>
        <fullName evidence="1">DUF2780 domain-containing protein</fullName>
    </submittedName>
</protein>
<accession>A0A6M2BQV2</accession>
<name>A0A6M2BQV2_9GAMM</name>
<dbReference type="RefSeq" id="WP_166254255.1">
    <property type="nucleotide sequence ID" value="NZ_JAAMOW010000003.1"/>
</dbReference>
<dbReference type="Pfam" id="PF11075">
    <property type="entry name" value="DUF2780"/>
    <property type="match status" value="1"/>
</dbReference>
<dbReference type="Proteomes" id="UP000472676">
    <property type="component" value="Unassembled WGS sequence"/>
</dbReference>